<keyword evidence="2" id="KW-0732">Signal</keyword>
<dbReference type="OMA" id="FNGTRKM"/>
<evidence type="ECO:0000313" key="4">
    <source>
        <dbReference type="Proteomes" id="UP000001292"/>
    </source>
</evidence>
<proteinExistence type="predicted"/>
<feature type="signal peptide" evidence="2">
    <location>
        <begin position="1"/>
        <end position="26"/>
    </location>
</feature>
<accession>B4I0J6</accession>
<gene>
    <name evidence="3" type="primary">Dsec\GM12618</name>
    <name evidence="3" type="ORF">Dsec_GM12618</name>
</gene>
<sequence>MHRLPWKWAWLPLLLLITAKLEQVGGKRYLDWARTDSQLTRLPFFGGGVGHLLRYLHPLSMSPPSERGKISELRSELDANYVSYRGAQLWKLNFNATRGSSMEEREEDDEAPEERQVLASPDAQFNEVVALFGESKHIPRRVHQEVCRATQKKRNCQA</sequence>
<evidence type="ECO:0000313" key="3">
    <source>
        <dbReference type="EMBL" id="EDW53027.1"/>
    </source>
</evidence>
<evidence type="ECO:0000256" key="1">
    <source>
        <dbReference type="SAM" id="MobiDB-lite"/>
    </source>
</evidence>
<name>B4I0J6_DROSE</name>
<reference evidence="3 4" key="1">
    <citation type="journal article" date="2007" name="Nature">
        <title>Evolution of genes and genomes on the Drosophila phylogeny.</title>
        <authorList>
            <consortium name="Drosophila 12 Genomes Consortium"/>
            <person name="Clark A.G."/>
            <person name="Eisen M.B."/>
            <person name="Smith D.R."/>
            <person name="Bergman C.M."/>
            <person name="Oliver B."/>
            <person name="Markow T.A."/>
            <person name="Kaufman T.C."/>
            <person name="Kellis M."/>
            <person name="Gelbart W."/>
            <person name="Iyer V.N."/>
            <person name="Pollard D.A."/>
            <person name="Sackton T.B."/>
            <person name="Larracuente A.M."/>
            <person name="Singh N.D."/>
            <person name="Abad J.P."/>
            <person name="Abt D.N."/>
            <person name="Adryan B."/>
            <person name="Aguade M."/>
            <person name="Akashi H."/>
            <person name="Anderson W.W."/>
            <person name="Aquadro C.F."/>
            <person name="Ardell D.H."/>
            <person name="Arguello R."/>
            <person name="Artieri C.G."/>
            <person name="Barbash D.A."/>
            <person name="Barker D."/>
            <person name="Barsanti P."/>
            <person name="Batterham P."/>
            <person name="Batzoglou S."/>
            <person name="Begun D."/>
            <person name="Bhutkar A."/>
            <person name="Blanco E."/>
            <person name="Bosak S.A."/>
            <person name="Bradley R.K."/>
            <person name="Brand A.D."/>
            <person name="Brent M.R."/>
            <person name="Brooks A.N."/>
            <person name="Brown R.H."/>
            <person name="Butlin R.K."/>
            <person name="Caggese C."/>
            <person name="Calvi B.R."/>
            <person name="Bernardo de Carvalho A."/>
            <person name="Caspi A."/>
            <person name="Castrezana S."/>
            <person name="Celniker S.E."/>
            <person name="Chang J.L."/>
            <person name="Chapple C."/>
            <person name="Chatterji S."/>
            <person name="Chinwalla A."/>
            <person name="Civetta A."/>
            <person name="Clifton S.W."/>
            <person name="Comeron J.M."/>
            <person name="Costello J.C."/>
            <person name="Coyne J.A."/>
            <person name="Daub J."/>
            <person name="David R.G."/>
            <person name="Delcher A.L."/>
            <person name="Delehaunty K."/>
            <person name="Do C.B."/>
            <person name="Ebling H."/>
            <person name="Edwards K."/>
            <person name="Eickbush T."/>
            <person name="Evans J.D."/>
            <person name="Filipski A."/>
            <person name="Findeiss S."/>
            <person name="Freyhult E."/>
            <person name="Fulton L."/>
            <person name="Fulton R."/>
            <person name="Garcia A.C."/>
            <person name="Gardiner A."/>
            <person name="Garfield D.A."/>
            <person name="Garvin B.E."/>
            <person name="Gibson G."/>
            <person name="Gilbert D."/>
            <person name="Gnerre S."/>
            <person name="Godfrey J."/>
            <person name="Good R."/>
            <person name="Gotea V."/>
            <person name="Gravely B."/>
            <person name="Greenberg A.J."/>
            <person name="Griffiths-Jones S."/>
            <person name="Gross S."/>
            <person name="Guigo R."/>
            <person name="Gustafson E.A."/>
            <person name="Haerty W."/>
            <person name="Hahn M.W."/>
            <person name="Halligan D.L."/>
            <person name="Halpern A.L."/>
            <person name="Halter G.M."/>
            <person name="Han M.V."/>
            <person name="Heger A."/>
            <person name="Hillier L."/>
            <person name="Hinrichs A.S."/>
            <person name="Holmes I."/>
            <person name="Hoskins R.A."/>
            <person name="Hubisz M.J."/>
            <person name="Hultmark D."/>
            <person name="Huntley M.A."/>
            <person name="Jaffe D.B."/>
            <person name="Jagadeeshan S."/>
            <person name="Jeck W.R."/>
            <person name="Johnson J."/>
            <person name="Jones C.D."/>
            <person name="Jordan W.C."/>
            <person name="Karpen G.H."/>
            <person name="Kataoka E."/>
            <person name="Keightley P.D."/>
            <person name="Kheradpour P."/>
            <person name="Kirkness E.F."/>
            <person name="Koerich L.B."/>
            <person name="Kristiansen K."/>
            <person name="Kudrna D."/>
            <person name="Kulathinal R.J."/>
            <person name="Kumar S."/>
            <person name="Kwok R."/>
            <person name="Lander E."/>
            <person name="Langley C.H."/>
            <person name="Lapoint R."/>
            <person name="Lazzaro B.P."/>
            <person name="Lee S.J."/>
            <person name="Levesque L."/>
            <person name="Li R."/>
            <person name="Lin C.F."/>
            <person name="Lin M.F."/>
            <person name="Lindblad-Toh K."/>
            <person name="Llopart A."/>
            <person name="Long M."/>
            <person name="Low L."/>
            <person name="Lozovsky E."/>
            <person name="Lu J."/>
            <person name="Luo M."/>
            <person name="Machado C.A."/>
            <person name="Makalowski W."/>
            <person name="Marzo M."/>
            <person name="Matsuda M."/>
            <person name="Matzkin L."/>
            <person name="McAllister B."/>
            <person name="McBride C.S."/>
            <person name="McKernan B."/>
            <person name="McKernan K."/>
            <person name="Mendez-Lago M."/>
            <person name="Minx P."/>
            <person name="Mollenhauer M.U."/>
            <person name="Montooth K."/>
            <person name="Mount S.M."/>
            <person name="Mu X."/>
            <person name="Myers E."/>
            <person name="Negre B."/>
            <person name="Newfeld S."/>
            <person name="Nielsen R."/>
            <person name="Noor M.A."/>
            <person name="O'Grady P."/>
            <person name="Pachter L."/>
            <person name="Papaceit M."/>
            <person name="Parisi M.J."/>
            <person name="Parisi M."/>
            <person name="Parts L."/>
            <person name="Pedersen J.S."/>
            <person name="Pesole G."/>
            <person name="Phillippy A.M."/>
            <person name="Ponting C.P."/>
            <person name="Pop M."/>
            <person name="Porcelli D."/>
            <person name="Powell J.R."/>
            <person name="Prohaska S."/>
            <person name="Pruitt K."/>
            <person name="Puig M."/>
            <person name="Quesneville H."/>
            <person name="Ram K.R."/>
            <person name="Rand D."/>
            <person name="Rasmussen M.D."/>
            <person name="Reed L.K."/>
            <person name="Reenan R."/>
            <person name="Reily A."/>
            <person name="Remington K.A."/>
            <person name="Rieger T.T."/>
            <person name="Ritchie M.G."/>
            <person name="Robin C."/>
            <person name="Rogers Y.H."/>
            <person name="Rohde C."/>
            <person name="Rozas J."/>
            <person name="Rubenfield M.J."/>
            <person name="Ruiz A."/>
            <person name="Russo S."/>
            <person name="Salzberg S.L."/>
            <person name="Sanchez-Gracia A."/>
            <person name="Saranga D.J."/>
            <person name="Sato H."/>
            <person name="Schaeffer S.W."/>
            <person name="Schatz M.C."/>
            <person name="Schlenke T."/>
            <person name="Schwartz R."/>
            <person name="Segarra C."/>
            <person name="Singh R.S."/>
            <person name="Sirot L."/>
            <person name="Sirota M."/>
            <person name="Sisneros N.B."/>
            <person name="Smith C.D."/>
            <person name="Smith T.F."/>
            <person name="Spieth J."/>
            <person name="Stage D.E."/>
            <person name="Stark A."/>
            <person name="Stephan W."/>
            <person name="Strausberg R.L."/>
            <person name="Strempel S."/>
            <person name="Sturgill D."/>
            <person name="Sutton G."/>
            <person name="Sutton G.G."/>
            <person name="Tao W."/>
            <person name="Teichmann S."/>
            <person name="Tobari Y.N."/>
            <person name="Tomimura Y."/>
            <person name="Tsolas J.M."/>
            <person name="Valente V.L."/>
            <person name="Venter E."/>
            <person name="Venter J.C."/>
            <person name="Vicario S."/>
            <person name="Vieira F.G."/>
            <person name="Vilella A.J."/>
            <person name="Villasante A."/>
            <person name="Walenz B."/>
            <person name="Wang J."/>
            <person name="Wasserman M."/>
            <person name="Watts T."/>
            <person name="Wilson D."/>
            <person name="Wilson R.K."/>
            <person name="Wing R.A."/>
            <person name="Wolfner M.F."/>
            <person name="Wong A."/>
            <person name="Wong G.K."/>
            <person name="Wu C.I."/>
            <person name="Wu G."/>
            <person name="Yamamoto D."/>
            <person name="Yang H.P."/>
            <person name="Yang S.P."/>
            <person name="Yorke J.A."/>
            <person name="Yoshida K."/>
            <person name="Zdobnov E."/>
            <person name="Zhang P."/>
            <person name="Zhang Y."/>
            <person name="Zimin A.V."/>
            <person name="Baldwin J."/>
            <person name="Abdouelleil A."/>
            <person name="Abdulkadir J."/>
            <person name="Abebe A."/>
            <person name="Abera B."/>
            <person name="Abreu J."/>
            <person name="Acer S.C."/>
            <person name="Aftuck L."/>
            <person name="Alexander A."/>
            <person name="An P."/>
            <person name="Anderson E."/>
            <person name="Anderson S."/>
            <person name="Arachi H."/>
            <person name="Azer M."/>
            <person name="Bachantsang P."/>
            <person name="Barry A."/>
            <person name="Bayul T."/>
            <person name="Berlin A."/>
            <person name="Bessette D."/>
            <person name="Bloom T."/>
            <person name="Blye J."/>
            <person name="Boguslavskiy L."/>
            <person name="Bonnet C."/>
            <person name="Boukhgalter B."/>
            <person name="Bourzgui I."/>
            <person name="Brown A."/>
            <person name="Cahill P."/>
            <person name="Channer S."/>
            <person name="Cheshatsang Y."/>
            <person name="Chuda L."/>
            <person name="Citroen M."/>
            <person name="Collymore A."/>
            <person name="Cooke P."/>
            <person name="Costello M."/>
            <person name="D'Aco K."/>
            <person name="Daza R."/>
            <person name="De Haan G."/>
            <person name="DeGray S."/>
            <person name="DeMaso C."/>
            <person name="Dhargay N."/>
            <person name="Dooley K."/>
            <person name="Dooley E."/>
            <person name="Doricent M."/>
            <person name="Dorje P."/>
            <person name="Dorjee K."/>
            <person name="Dupes A."/>
            <person name="Elong R."/>
            <person name="Falk J."/>
            <person name="Farina A."/>
            <person name="Faro S."/>
            <person name="Ferguson D."/>
            <person name="Fisher S."/>
            <person name="Foley C.D."/>
            <person name="Franke A."/>
            <person name="Friedrich D."/>
            <person name="Gadbois L."/>
            <person name="Gearin G."/>
            <person name="Gearin C.R."/>
            <person name="Giannoukos G."/>
            <person name="Goode T."/>
            <person name="Graham J."/>
            <person name="Grandbois E."/>
            <person name="Grewal S."/>
            <person name="Gyaltsen K."/>
            <person name="Hafez N."/>
            <person name="Hagos B."/>
            <person name="Hall J."/>
            <person name="Henson C."/>
            <person name="Hollinger A."/>
            <person name="Honan T."/>
            <person name="Huard M.D."/>
            <person name="Hughes L."/>
            <person name="Hurhula B."/>
            <person name="Husby M.E."/>
            <person name="Kamat A."/>
            <person name="Kanga B."/>
            <person name="Kashin S."/>
            <person name="Khazanovich D."/>
            <person name="Kisner P."/>
            <person name="Lance K."/>
            <person name="Lara M."/>
            <person name="Lee W."/>
            <person name="Lennon N."/>
            <person name="Letendre F."/>
            <person name="LeVine R."/>
            <person name="Lipovsky A."/>
            <person name="Liu X."/>
            <person name="Liu J."/>
            <person name="Liu S."/>
            <person name="Lokyitsang T."/>
            <person name="Lokyitsang Y."/>
            <person name="Lubonja R."/>
            <person name="Lui A."/>
            <person name="MacDonald P."/>
            <person name="Magnisalis V."/>
            <person name="Maru K."/>
            <person name="Matthews C."/>
            <person name="McCusker W."/>
            <person name="McDonough S."/>
            <person name="Mehta T."/>
            <person name="Meldrim J."/>
            <person name="Meneus L."/>
            <person name="Mihai O."/>
            <person name="Mihalev A."/>
            <person name="Mihova T."/>
            <person name="Mittelman R."/>
            <person name="Mlenga V."/>
            <person name="Montmayeur A."/>
            <person name="Mulrain L."/>
            <person name="Navidi A."/>
            <person name="Naylor J."/>
            <person name="Negash T."/>
            <person name="Nguyen T."/>
            <person name="Nguyen N."/>
            <person name="Nicol R."/>
            <person name="Norbu C."/>
            <person name="Norbu N."/>
            <person name="Novod N."/>
            <person name="O'Neill B."/>
            <person name="Osman S."/>
            <person name="Markiewicz E."/>
            <person name="Oyono O.L."/>
            <person name="Patti C."/>
            <person name="Phunkhang P."/>
            <person name="Pierre F."/>
            <person name="Priest M."/>
            <person name="Raghuraman S."/>
            <person name="Rege F."/>
            <person name="Reyes R."/>
            <person name="Rise C."/>
            <person name="Rogov P."/>
            <person name="Ross K."/>
            <person name="Ryan E."/>
            <person name="Settipalli S."/>
            <person name="Shea T."/>
            <person name="Sherpa N."/>
            <person name="Shi L."/>
            <person name="Shih D."/>
            <person name="Sparrow T."/>
            <person name="Spaulding J."/>
            <person name="Stalker J."/>
            <person name="Stange-Thomann N."/>
            <person name="Stavropoulos S."/>
            <person name="Stone C."/>
            <person name="Strader C."/>
            <person name="Tesfaye S."/>
            <person name="Thomson T."/>
            <person name="Thoulutsang Y."/>
            <person name="Thoulutsang D."/>
            <person name="Topham K."/>
            <person name="Topping I."/>
            <person name="Tsamla T."/>
            <person name="Vassiliev H."/>
            <person name="Vo A."/>
            <person name="Wangchuk T."/>
            <person name="Wangdi T."/>
            <person name="Weiand M."/>
            <person name="Wilkinson J."/>
            <person name="Wilson A."/>
            <person name="Yadav S."/>
            <person name="Young G."/>
            <person name="Yu Q."/>
            <person name="Zembek L."/>
            <person name="Zhong D."/>
            <person name="Zimmer A."/>
            <person name="Zwirko Z."/>
            <person name="Jaffe D.B."/>
            <person name="Alvarez P."/>
            <person name="Brockman W."/>
            <person name="Butler J."/>
            <person name="Chin C."/>
            <person name="Gnerre S."/>
            <person name="Grabherr M."/>
            <person name="Kleber M."/>
            <person name="Mauceli E."/>
            <person name="MacCallum I."/>
        </authorList>
    </citation>
    <scope>NUCLEOTIDE SEQUENCE [LARGE SCALE GENOMIC DNA]</scope>
    <source>
        <strain evidence="4">Rob3c / Tucson 14021-0248.25</strain>
    </source>
</reference>
<evidence type="ECO:0000256" key="2">
    <source>
        <dbReference type="SAM" id="SignalP"/>
    </source>
</evidence>
<protein>
    <submittedName>
        <fullName evidence="3">GM12618</fullName>
    </submittedName>
</protein>
<dbReference type="Proteomes" id="UP000001292">
    <property type="component" value="Unassembled WGS sequence"/>
</dbReference>
<dbReference type="PhylomeDB" id="B4I0J6"/>
<feature type="chain" id="PRO_5002809749" evidence="2">
    <location>
        <begin position="27"/>
        <end position="158"/>
    </location>
</feature>
<dbReference type="AlphaFoldDB" id="B4I0J6"/>
<dbReference type="HOGENOM" id="CLU_126749_0_0_1"/>
<keyword evidence="4" id="KW-1185">Reference proteome</keyword>
<dbReference type="EMBL" id="CH480819">
    <property type="protein sequence ID" value="EDW53027.1"/>
    <property type="molecule type" value="Genomic_DNA"/>
</dbReference>
<organism evidence="4">
    <name type="scientific">Drosophila sechellia</name>
    <name type="common">Fruit fly</name>
    <dbReference type="NCBI Taxonomy" id="7238"/>
    <lineage>
        <taxon>Eukaryota</taxon>
        <taxon>Metazoa</taxon>
        <taxon>Ecdysozoa</taxon>
        <taxon>Arthropoda</taxon>
        <taxon>Hexapoda</taxon>
        <taxon>Insecta</taxon>
        <taxon>Pterygota</taxon>
        <taxon>Neoptera</taxon>
        <taxon>Endopterygota</taxon>
        <taxon>Diptera</taxon>
        <taxon>Brachycera</taxon>
        <taxon>Muscomorpha</taxon>
        <taxon>Ephydroidea</taxon>
        <taxon>Drosophilidae</taxon>
        <taxon>Drosophila</taxon>
        <taxon>Sophophora</taxon>
    </lineage>
</organism>
<feature type="region of interest" description="Disordered" evidence="1">
    <location>
        <begin position="100"/>
        <end position="119"/>
    </location>
</feature>